<protein>
    <submittedName>
        <fullName evidence="1">Uncharacterized protein</fullName>
    </submittedName>
</protein>
<proteinExistence type="predicted"/>
<dbReference type="EMBL" id="ANCE01000043">
    <property type="protein sequence ID" value="EMK25594.1"/>
    <property type="molecule type" value="Genomic_DNA"/>
</dbReference>
<name>M6FHN6_9LEPT</name>
<evidence type="ECO:0000313" key="2">
    <source>
        <dbReference type="Proteomes" id="UP000011980"/>
    </source>
</evidence>
<gene>
    <name evidence="1" type="ORF">LEP1GSC008_1542</name>
</gene>
<dbReference type="Proteomes" id="UP000011980">
    <property type="component" value="Unassembled WGS sequence"/>
</dbReference>
<reference evidence="1 2" key="1">
    <citation type="submission" date="2013-01" db="EMBL/GenBank/DDBJ databases">
        <authorList>
            <person name="Harkins D.M."/>
            <person name="Durkin A.S."/>
            <person name="Brinkac L.M."/>
            <person name="Haft D.H."/>
            <person name="Selengut J.D."/>
            <person name="Sanka R."/>
            <person name="DePew J."/>
            <person name="Purushe J."/>
            <person name="Galloway R.L."/>
            <person name="Vinetz J.M."/>
            <person name="Sutton G.G."/>
            <person name="Nierman W.C."/>
            <person name="Fouts D.E."/>
        </authorList>
    </citation>
    <scope>NUCLEOTIDE SEQUENCE [LARGE SCALE GENOMIC DNA]</scope>
    <source>
        <strain evidence="1 2">Nikolaevo</strain>
    </source>
</reference>
<organism evidence="1 2">
    <name type="scientific">Leptospira kirschneri serovar Bulgarica str. Nikolaevo</name>
    <dbReference type="NCBI Taxonomy" id="1240687"/>
    <lineage>
        <taxon>Bacteria</taxon>
        <taxon>Pseudomonadati</taxon>
        <taxon>Spirochaetota</taxon>
        <taxon>Spirochaetia</taxon>
        <taxon>Leptospirales</taxon>
        <taxon>Leptospiraceae</taxon>
        <taxon>Leptospira</taxon>
    </lineage>
</organism>
<dbReference type="PATRIC" id="fig|1240687.3.peg.745"/>
<sequence length="55" mass="6355">MFQSTSSLIRERNKSLGCPWRVIDKFQSTSSLIRERNTAGFRDLRLTLGFNPLPL</sequence>
<accession>M6FHN6</accession>
<dbReference type="AlphaFoldDB" id="M6FHN6"/>
<evidence type="ECO:0000313" key="1">
    <source>
        <dbReference type="EMBL" id="EMK25594.1"/>
    </source>
</evidence>
<comment type="caution">
    <text evidence="1">The sequence shown here is derived from an EMBL/GenBank/DDBJ whole genome shotgun (WGS) entry which is preliminary data.</text>
</comment>